<dbReference type="GO" id="GO:0004347">
    <property type="term" value="F:glucose-6-phosphate isomerase activity"/>
    <property type="evidence" value="ECO:0007669"/>
    <property type="project" value="InterPro"/>
</dbReference>
<dbReference type="GO" id="GO:1901135">
    <property type="term" value="P:carbohydrate derivative metabolic process"/>
    <property type="evidence" value="ECO:0007669"/>
    <property type="project" value="InterPro"/>
</dbReference>
<dbReference type="AlphaFoldDB" id="A0A0G1GJJ3"/>
<dbReference type="GO" id="GO:0004476">
    <property type="term" value="F:mannose-6-phosphate isomerase activity"/>
    <property type="evidence" value="ECO:0007669"/>
    <property type="project" value="InterPro"/>
</dbReference>
<keyword evidence="2 4" id="KW-0413">Isomerase</keyword>
<comment type="similarity">
    <text evidence="1">Belongs to the PGI/PMI family.</text>
</comment>
<evidence type="ECO:0000259" key="3">
    <source>
        <dbReference type="PROSITE" id="PS51464"/>
    </source>
</evidence>
<dbReference type="GO" id="GO:0097367">
    <property type="term" value="F:carbohydrate derivative binding"/>
    <property type="evidence" value="ECO:0007669"/>
    <property type="project" value="InterPro"/>
</dbReference>
<dbReference type="InterPro" id="IPR001347">
    <property type="entry name" value="SIS_dom"/>
</dbReference>
<evidence type="ECO:0000256" key="1">
    <source>
        <dbReference type="ARBA" id="ARBA00010523"/>
    </source>
</evidence>
<dbReference type="SUPFAM" id="SSF53697">
    <property type="entry name" value="SIS domain"/>
    <property type="match status" value="1"/>
</dbReference>
<evidence type="ECO:0000256" key="2">
    <source>
        <dbReference type="ARBA" id="ARBA00023235"/>
    </source>
</evidence>
<dbReference type="PROSITE" id="PS51464">
    <property type="entry name" value="SIS"/>
    <property type="match status" value="1"/>
</dbReference>
<accession>A0A0G1GJJ3</accession>
<dbReference type="InterPro" id="IPR019490">
    <property type="entry name" value="Glu6P/Mann6P_isomerase_C"/>
</dbReference>
<sequence length="361" mass="40145">MLYLKLMLKSALDNSRVFESLDKKDLYSSIAKISLQFESGWHEAHFLNLGFEPEKLKSIVLAGMGGSNMAGKVIHSLSPFLLNIPFEVAANYRLPPYVKKSTLVILSSYSGNTQETLSCALDAKNRGAKIVCIASGGQLEKMAKENHWPLIKLDPALNTSKIPRMGLFLSLGASLGLIERFKPDLTPINPKQISSLISRTLDPIGKDIKTKENPAKALAEKYKGQGLIILGANHLYGVADTVKNFFNETSKTFSVSLSIPDMNHHFLDGLVYPEKLKDSVSFLIFNSSLYPQVIQRRVELIKDILLKQKYKLSIIRPESSGPTEQVLESLVFCTLLSYYLGIANQVDPSATPWVDYLKNHL</sequence>
<proteinExistence type="inferred from homology"/>
<dbReference type="Proteomes" id="UP000034069">
    <property type="component" value="Unassembled WGS sequence"/>
</dbReference>
<dbReference type="InterPro" id="IPR046348">
    <property type="entry name" value="SIS_dom_sf"/>
</dbReference>
<name>A0A0G1GJJ3_9BACT</name>
<dbReference type="EMBL" id="LCHN01000030">
    <property type="protein sequence ID" value="KKT34725.1"/>
    <property type="molecule type" value="Genomic_DNA"/>
</dbReference>
<evidence type="ECO:0000313" key="4">
    <source>
        <dbReference type="EMBL" id="KKT34725.1"/>
    </source>
</evidence>
<protein>
    <submittedName>
        <fullName evidence="4">Bifunctional phosphoglucose/phosphomannose isomerase</fullName>
    </submittedName>
</protein>
<feature type="domain" description="SIS" evidence="3">
    <location>
        <begin position="49"/>
        <end position="183"/>
    </location>
</feature>
<dbReference type="Pfam" id="PF01380">
    <property type="entry name" value="SIS"/>
    <property type="match status" value="1"/>
</dbReference>
<gene>
    <name evidence="4" type="ORF">UW23_C0030G0009</name>
</gene>
<reference evidence="4 5" key="1">
    <citation type="journal article" date="2015" name="Nature">
        <title>rRNA introns, odd ribosomes, and small enigmatic genomes across a large radiation of phyla.</title>
        <authorList>
            <person name="Brown C.T."/>
            <person name="Hug L.A."/>
            <person name="Thomas B.C."/>
            <person name="Sharon I."/>
            <person name="Castelle C.J."/>
            <person name="Singh A."/>
            <person name="Wilkins M.J."/>
            <person name="Williams K.H."/>
            <person name="Banfield J.F."/>
        </authorList>
    </citation>
    <scope>NUCLEOTIDE SEQUENCE [LARGE SCALE GENOMIC DNA]</scope>
</reference>
<evidence type="ECO:0000313" key="5">
    <source>
        <dbReference type="Proteomes" id="UP000034069"/>
    </source>
</evidence>
<organism evidence="4 5">
    <name type="scientific">Candidatus Collierbacteria bacterium GW2011_GWA1_44_12</name>
    <dbReference type="NCBI Taxonomy" id="1618376"/>
    <lineage>
        <taxon>Bacteria</taxon>
        <taxon>Candidatus Collieribacteriota</taxon>
    </lineage>
</organism>
<dbReference type="Gene3D" id="3.40.50.10490">
    <property type="entry name" value="Glucose-6-phosphate isomerase like protein, domain 1"/>
    <property type="match status" value="2"/>
</dbReference>
<dbReference type="Pfam" id="PF10432">
    <property type="entry name" value="bact-PGI_C"/>
    <property type="match status" value="1"/>
</dbReference>
<dbReference type="GO" id="GO:0005975">
    <property type="term" value="P:carbohydrate metabolic process"/>
    <property type="evidence" value="ECO:0007669"/>
    <property type="project" value="InterPro"/>
</dbReference>
<comment type="caution">
    <text evidence="4">The sequence shown here is derived from an EMBL/GenBank/DDBJ whole genome shotgun (WGS) entry which is preliminary data.</text>
</comment>